<dbReference type="Proteomes" id="UP000799767">
    <property type="component" value="Unassembled WGS sequence"/>
</dbReference>
<evidence type="ECO:0000256" key="2">
    <source>
        <dbReference type="ARBA" id="ARBA00010844"/>
    </source>
</evidence>
<dbReference type="CDD" id="cd22947">
    <property type="entry name" value="Coatomer_WDAD_beta-like"/>
    <property type="match status" value="1"/>
</dbReference>
<dbReference type="Gene3D" id="2.130.10.10">
    <property type="entry name" value="YVTN repeat-like/Quinoprotein amine dehydrogenase"/>
    <property type="match status" value="1"/>
</dbReference>
<feature type="repeat" description="WD" evidence="14">
    <location>
        <begin position="93"/>
        <end position="125"/>
    </location>
</feature>
<keyword evidence="10 13" id="KW-0472">Membrane</keyword>
<dbReference type="GO" id="GO:0006890">
    <property type="term" value="P:retrograde vesicle-mediated transport, Golgi to endoplasmic reticulum"/>
    <property type="evidence" value="ECO:0007669"/>
    <property type="project" value="TreeGrafter"/>
</dbReference>
<keyword evidence="19" id="KW-1185">Reference proteome</keyword>
<dbReference type="Pfam" id="PF00400">
    <property type="entry name" value="WD40"/>
    <property type="match status" value="5"/>
</dbReference>
<dbReference type="SUPFAM" id="SSF50978">
    <property type="entry name" value="WD40 repeat-like"/>
    <property type="match status" value="2"/>
</dbReference>
<evidence type="ECO:0000256" key="7">
    <source>
        <dbReference type="ARBA" id="ARBA00022892"/>
    </source>
</evidence>
<organism evidence="18 19">
    <name type="scientific">Neohortaea acidophila</name>
    <dbReference type="NCBI Taxonomy" id="245834"/>
    <lineage>
        <taxon>Eukaryota</taxon>
        <taxon>Fungi</taxon>
        <taxon>Dikarya</taxon>
        <taxon>Ascomycota</taxon>
        <taxon>Pezizomycotina</taxon>
        <taxon>Dothideomycetes</taxon>
        <taxon>Dothideomycetidae</taxon>
        <taxon>Mycosphaerellales</taxon>
        <taxon>Teratosphaeriaceae</taxon>
        <taxon>Neohortaea</taxon>
    </lineage>
</organism>
<dbReference type="OrthoDB" id="10261470at2759"/>
<dbReference type="InterPro" id="IPR050844">
    <property type="entry name" value="Coatomer_complex_subunit"/>
</dbReference>
<feature type="repeat" description="WD" evidence="14">
    <location>
        <begin position="9"/>
        <end position="50"/>
    </location>
</feature>
<comment type="similarity">
    <text evidence="2 13">Belongs to the WD repeat COPB2 family.</text>
</comment>
<evidence type="ECO:0000259" key="16">
    <source>
        <dbReference type="Pfam" id="PF04053"/>
    </source>
</evidence>
<dbReference type="GO" id="GO:0006888">
    <property type="term" value="P:endoplasmic reticulum to Golgi vesicle-mediated transport"/>
    <property type="evidence" value="ECO:0007669"/>
    <property type="project" value="TreeGrafter"/>
</dbReference>
<keyword evidence="9 13" id="KW-0333">Golgi apparatus</keyword>
<feature type="repeat" description="WD" evidence="14">
    <location>
        <begin position="136"/>
        <end position="178"/>
    </location>
</feature>
<keyword evidence="11 13" id="KW-0968">Cytoplasmic vesicle</keyword>
<feature type="repeat" description="WD" evidence="14">
    <location>
        <begin position="182"/>
        <end position="225"/>
    </location>
</feature>
<dbReference type="PIRSF" id="PIRSF005567">
    <property type="entry name" value="Coatomer_beta'_subunit"/>
    <property type="match status" value="1"/>
</dbReference>
<evidence type="ECO:0000256" key="10">
    <source>
        <dbReference type="ARBA" id="ARBA00023136"/>
    </source>
</evidence>
<protein>
    <recommendedName>
        <fullName evidence="13">Coatomer subunit beta'</fullName>
    </recommendedName>
</protein>
<evidence type="ECO:0000256" key="4">
    <source>
        <dbReference type="ARBA" id="ARBA00022490"/>
    </source>
</evidence>
<dbReference type="CDD" id="cd00200">
    <property type="entry name" value="WD40"/>
    <property type="match status" value="1"/>
</dbReference>
<dbReference type="PROSITE" id="PS50294">
    <property type="entry name" value="WD_REPEATS_REGION"/>
    <property type="match status" value="3"/>
</dbReference>
<dbReference type="RefSeq" id="XP_033591552.1">
    <property type="nucleotide sequence ID" value="XM_033732873.1"/>
</dbReference>
<evidence type="ECO:0000256" key="3">
    <source>
        <dbReference type="ARBA" id="ARBA00022448"/>
    </source>
</evidence>
<dbReference type="Pfam" id="PF23953">
    <property type="entry name" value="TPR_COPA_B"/>
    <property type="match status" value="1"/>
</dbReference>
<dbReference type="InterPro" id="IPR056176">
    <property type="entry name" value="TPR_COPA_B"/>
</dbReference>
<evidence type="ECO:0000313" key="19">
    <source>
        <dbReference type="Proteomes" id="UP000799767"/>
    </source>
</evidence>
<feature type="region of interest" description="Disordered" evidence="15">
    <location>
        <begin position="833"/>
        <end position="877"/>
    </location>
</feature>
<dbReference type="GO" id="GO:0006891">
    <property type="term" value="P:intra-Golgi vesicle-mediated transport"/>
    <property type="evidence" value="ECO:0007669"/>
    <property type="project" value="TreeGrafter"/>
</dbReference>
<dbReference type="Pfam" id="PF04053">
    <property type="entry name" value="B-prop_COPA_B_2nd"/>
    <property type="match status" value="1"/>
</dbReference>
<dbReference type="AlphaFoldDB" id="A0A6A6PZW8"/>
<proteinExistence type="inferred from homology"/>
<dbReference type="PANTHER" id="PTHR19876">
    <property type="entry name" value="COATOMER"/>
    <property type="match status" value="1"/>
</dbReference>
<evidence type="ECO:0000256" key="8">
    <source>
        <dbReference type="ARBA" id="ARBA00022927"/>
    </source>
</evidence>
<evidence type="ECO:0000259" key="17">
    <source>
        <dbReference type="Pfam" id="PF23953"/>
    </source>
</evidence>
<dbReference type="GO" id="GO:0030126">
    <property type="term" value="C:COPI vesicle coat"/>
    <property type="evidence" value="ECO:0007669"/>
    <property type="project" value="TreeGrafter"/>
</dbReference>
<dbReference type="Gene3D" id="1.25.40.470">
    <property type="match status" value="1"/>
</dbReference>
<evidence type="ECO:0000256" key="13">
    <source>
        <dbReference type="PIRNR" id="PIRNR005567"/>
    </source>
</evidence>
<accession>A0A6A6PZW8</accession>
<dbReference type="GeneID" id="54473875"/>
<dbReference type="FunFam" id="2.130.10.10:FF:000016">
    <property type="entry name" value="Coatomer alpha subunit, putative"/>
    <property type="match status" value="1"/>
</dbReference>
<comment type="function">
    <text evidence="12 13">The coatomer is a cytosolic protein complex that binds to dilysine motifs and reversibly associates with Golgi non-clathrin-coated vesicles, which further mediate biosynthetic protein transport from the ER, via the Golgi up to the trans Golgi network. Coatomer complex is required for budding from Golgi membranes, and is essential for the retrograde Golgi-to-ER transport of dilysine-tagged proteins.</text>
</comment>
<feature type="domain" description="COPA/B TPR" evidence="17">
    <location>
        <begin position="598"/>
        <end position="780"/>
    </location>
</feature>
<evidence type="ECO:0000256" key="1">
    <source>
        <dbReference type="ARBA" id="ARBA00004347"/>
    </source>
</evidence>
<dbReference type="PROSITE" id="PS50082">
    <property type="entry name" value="WD_REPEATS_2"/>
    <property type="match status" value="5"/>
</dbReference>
<dbReference type="FunFam" id="1.25.40.470:FF:000001">
    <property type="entry name" value="Coatomer subunit beta"/>
    <property type="match status" value="1"/>
</dbReference>
<dbReference type="GO" id="GO:0006886">
    <property type="term" value="P:intracellular protein transport"/>
    <property type="evidence" value="ECO:0007669"/>
    <property type="project" value="UniProtKB-UniRule"/>
</dbReference>
<dbReference type="InterPro" id="IPR001680">
    <property type="entry name" value="WD40_rpt"/>
</dbReference>
<dbReference type="InterPro" id="IPR006692">
    <property type="entry name" value="Beta-prop_COPA/B_2nd"/>
</dbReference>
<dbReference type="InterPro" id="IPR020472">
    <property type="entry name" value="WD40_PAC1"/>
</dbReference>
<keyword evidence="4 13" id="KW-0963">Cytoplasm</keyword>
<dbReference type="GO" id="GO:0005198">
    <property type="term" value="F:structural molecule activity"/>
    <property type="evidence" value="ECO:0007669"/>
    <property type="project" value="UniProtKB-UniRule"/>
</dbReference>
<dbReference type="GO" id="GO:0000139">
    <property type="term" value="C:Golgi membrane"/>
    <property type="evidence" value="ECO:0007669"/>
    <property type="project" value="UniProtKB-SubCell"/>
</dbReference>
<dbReference type="EMBL" id="MU001633">
    <property type="protein sequence ID" value="KAF2484983.1"/>
    <property type="molecule type" value="Genomic_DNA"/>
</dbReference>
<reference evidence="18" key="1">
    <citation type="journal article" date="2020" name="Stud. Mycol.">
        <title>101 Dothideomycetes genomes: a test case for predicting lifestyles and emergence of pathogens.</title>
        <authorList>
            <person name="Haridas S."/>
            <person name="Albert R."/>
            <person name="Binder M."/>
            <person name="Bloem J."/>
            <person name="Labutti K."/>
            <person name="Salamov A."/>
            <person name="Andreopoulos B."/>
            <person name="Baker S."/>
            <person name="Barry K."/>
            <person name="Bills G."/>
            <person name="Bluhm B."/>
            <person name="Cannon C."/>
            <person name="Castanera R."/>
            <person name="Culley D."/>
            <person name="Daum C."/>
            <person name="Ezra D."/>
            <person name="Gonzalez J."/>
            <person name="Henrissat B."/>
            <person name="Kuo A."/>
            <person name="Liang C."/>
            <person name="Lipzen A."/>
            <person name="Lutzoni F."/>
            <person name="Magnuson J."/>
            <person name="Mondo S."/>
            <person name="Nolan M."/>
            <person name="Ohm R."/>
            <person name="Pangilinan J."/>
            <person name="Park H.-J."/>
            <person name="Ramirez L."/>
            <person name="Alfaro M."/>
            <person name="Sun H."/>
            <person name="Tritt A."/>
            <person name="Yoshinaga Y."/>
            <person name="Zwiers L.-H."/>
            <person name="Turgeon B."/>
            <person name="Goodwin S."/>
            <person name="Spatafora J."/>
            <person name="Crous P."/>
            <person name="Grigoriev I."/>
        </authorList>
    </citation>
    <scope>NUCLEOTIDE SEQUENCE</scope>
    <source>
        <strain evidence="18">CBS 113389</strain>
    </source>
</reference>
<evidence type="ECO:0000256" key="11">
    <source>
        <dbReference type="ARBA" id="ARBA00023329"/>
    </source>
</evidence>
<evidence type="ECO:0000256" key="15">
    <source>
        <dbReference type="SAM" id="MobiDB-lite"/>
    </source>
</evidence>
<keyword evidence="3 13" id="KW-0813">Transport</keyword>
<dbReference type="PRINTS" id="PR00320">
    <property type="entry name" value="GPROTEINBRPT"/>
</dbReference>
<comment type="subunit">
    <text evidence="13">Oligomeric complex that consists of at least the alpha, beta, beta', gamma, delta, epsilon and zeta subunits.</text>
</comment>
<dbReference type="PANTHER" id="PTHR19876:SF2">
    <property type="entry name" value="COATOMER SUBUNIT BETA"/>
    <property type="match status" value="1"/>
</dbReference>
<gene>
    <name evidence="18" type="ORF">BDY17DRAFT_292702</name>
</gene>
<feature type="domain" description="COPA/B second beta-propeller" evidence="16">
    <location>
        <begin position="321"/>
        <end position="581"/>
    </location>
</feature>
<evidence type="ECO:0000256" key="12">
    <source>
        <dbReference type="ARBA" id="ARBA00025536"/>
    </source>
</evidence>
<dbReference type="InterPro" id="IPR036322">
    <property type="entry name" value="WD40_repeat_dom_sf"/>
</dbReference>
<evidence type="ECO:0000313" key="18">
    <source>
        <dbReference type="EMBL" id="KAF2484983.1"/>
    </source>
</evidence>
<feature type="repeat" description="WD" evidence="14">
    <location>
        <begin position="226"/>
        <end position="267"/>
    </location>
</feature>
<evidence type="ECO:0000256" key="14">
    <source>
        <dbReference type="PROSITE-ProRule" id="PRU00221"/>
    </source>
</evidence>
<comment type="subcellular location">
    <subcellularLocation>
        <location evidence="1 13">Cytoplasmic vesicle</location>
        <location evidence="1 13">COPI-coated vesicle membrane</location>
        <topology evidence="1 13">Peripheral membrane protein</topology>
        <orientation evidence="1 13">Cytoplasmic side</orientation>
    </subcellularLocation>
    <subcellularLocation>
        <location evidence="13">Golgi apparatus membrane</location>
        <topology evidence="13">Peripheral membrane protein</topology>
        <orientation evidence="13">Cytoplasmic side</orientation>
    </subcellularLocation>
    <text evidence="13">The coatomer is cytoplasmic or polymerized on the cytoplasmic side of the Golgi, as well as on the vesicles/buds originating from it.</text>
</comment>
<dbReference type="InterPro" id="IPR015943">
    <property type="entry name" value="WD40/YVTN_repeat-like_dom_sf"/>
</dbReference>
<keyword evidence="6" id="KW-0677">Repeat</keyword>
<evidence type="ECO:0000256" key="6">
    <source>
        <dbReference type="ARBA" id="ARBA00022737"/>
    </source>
</evidence>
<keyword evidence="7 13" id="KW-0931">ER-Golgi transport</keyword>
<sequence>MKLDVKRQLFARSERVKGIDFHPTEPWILTTLYSGHVYIWSYETQSVIKTFELTDVPVRAGRFVARKNWIVCGSDDFQLRVYNYNTSEKITSFEAHPDYIRAIAVHPVQPFVLTASDDMTIKLWDWEKGWKCVQVFEGHSHYVMGLAINPKDTNTFASACLDRTVKIWSIGSHSSTPNYTLEAHETKGVNHVDYYPHADKPYLLTTSDDRTVKIWDYTTRALITTLEGHTSNVSFACYHPELPVIISGSEDGTVKIWHANTYRLEQSLSYGLERVWCVSYQRGKQGIAMGFDDGAVVVKMGREEPAVSMDGSGKIIWARHTDILTSVIKPGDKSLQDGQPISVPSKDLGSTEIYPQTLLHSPNGRFVAVCGDGEYIIYTALALRNQAFGSALDFAWASKENDKDYAIRESAYSVKVYRNFKPKGGDGTVNVGFTAEGLSGGVLLGVKGQGGIGFFDWDSGKLVRRIEVEPKNVFWSESGELVCLGCEDTFYVLRFSREQYVAALQSGDVDEDGVESAFEVVCDINESIRTAQWVGDCLVYTTSTNRLNYLVGDQTYTISHFDSPHYVLGYLARDARVYICDRDVQLTSFALSVSVIEYQTLVLRGDMEAAQSMLDSGDIPDAEMSKIARFLEGQGYKEEALQVATDKEHRFELALALGNLDICLELAREADVEHKWKTVGDAALTAWNMKLAEECFDRARDWGSLMLLYSSSADSAGLRSLAGKAQEAGQMNVAFSCLWQTGDPDACLDLLVATNRTAEAVLFAQTYRPSRCKAIVEAWKAGLEKAGKTKVSRALGVPPGVSAVDGTVEGDDDMFPEWDEYLRLEKEGGGKEGLLIDVNGANESDDVDAAKAKANPVPVEEAEEEDGEASEQTETEV</sequence>
<dbReference type="InterPro" id="IPR016453">
    <property type="entry name" value="COPB2"/>
</dbReference>
<feature type="compositionally biased region" description="Acidic residues" evidence="15">
    <location>
        <begin position="860"/>
        <end position="877"/>
    </location>
</feature>
<keyword evidence="5 14" id="KW-0853">WD repeat</keyword>
<evidence type="ECO:0000256" key="5">
    <source>
        <dbReference type="ARBA" id="ARBA00022574"/>
    </source>
</evidence>
<evidence type="ECO:0000256" key="9">
    <source>
        <dbReference type="ARBA" id="ARBA00023034"/>
    </source>
</evidence>
<dbReference type="SMART" id="SM00320">
    <property type="entry name" value="WD40"/>
    <property type="match status" value="6"/>
</dbReference>
<name>A0A6A6PZW8_9PEZI</name>
<keyword evidence="8 13" id="KW-0653">Protein transport</keyword>